<protein>
    <submittedName>
        <fullName evidence="2">Uncharacterized protein</fullName>
    </submittedName>
</protein>
<sequence length="132" mass="15161">MYTSRSAVSRVVFGAYMPPGDLWQEFLDSSDAVSDEGFPSVRFAAYPRQGDREVAKDNDRQTKLRQQASGDAVQQLGEQMRSTQLQARQRCLLQRGDLGPGVEEGDRCLPGARRSEDKRRRRSRSRRRRRSR</sequence>
<feature type="region of interest" description="Disordered" evidence="1">
    <location>
        <begin position="43"/>
        <end position="81"/>
    </location>
</feature>
<feature type="compositionally biased region" description="Basic residues" evidence="1">
    <location>
        <begin position="119"/>
        <end position="132"/>
    </location>
</feature>
<keyword evidence="3" id="KW-1185">Reference proteome</keyword>
<evidence type="ECO:0000256" key="1">
    <source>
        <dbReference type="SAM" id="MobiDB-lite"/>
    </source>
</evidence>
<feature type="region of interest" description="Disordered" evidence="1">
    <location>
        <begin position="96"/>
        <end position="132"/>
    </location>
</feature>
<proteinExistence type="predicted"/>
<comment type="caution">
    <text evidence="2">The sequence shown here is derived from an EMBL/GenBank/DDBJ whole genome shotgun (WGS) entry which is preliminary data.</text>
</comment>
<dbReference type="EMBL" id="JAIFRP010000375">
    <property type="protein sequence ID" value="KAK2578363.1"/>
    <property type="molecule type" value="Genomic_DNA"/>
</dbReference>
<organism evidence="2 3">
    <name type="scientific">Odynerus spinipes</name>
    <dbReference type="NCBI Taxonomy" id="1348599"/>
    <lineage>
        <taxon>Eukaryota</taxon>
        <taxon>Metazoa</taxon>
        <taxon>Ecdysozoa</taxon>
        <taxon>Arthropoda</taxon>
        <taxon>Hexapoda</taxon>
        <taxon>Insecta</taxon>
        <taxon>Pterygota</taxon>
        <taxon>Neoptera</taxon>
        <taxon>Endopterygota</taxon>
        <taxon>Hymenoptera</taxon>
        <taxon>Apocrita</taxon>
        <taxon>Aculeata</taxon>
        <taxon>Vespoidea</taxon>
        <taxon>Vespidae</taxon>
        <taxon>Eumeninae</taxon>
        <taxon>Odynerus</taxon>
    </lineage>
</organism>
<evidence type="ECO:0000313" key="3">
    <source>
        <dbReference type="Proteomes" id="UP001258017"/>
    </source>
</evidence>
<reference evidence="2" key="2">
    <citation type="journal article" date="2023" name="Commun. Biol.">
        <title>Intrasexual cuticular hydrocarbon dimorphism in a wasp sheds light on hydrocarbon biosynthesis genes in Hymenoptera.</title>
        <authorList>
            <person name="Moris V.C."/>
            <person name="Podsiadlowski L."/>
            <person name="Martin S."/>
            <person name="Oeyen J.P."/>
            <person name="Donath A."/>
            <person name="Petersen M."/>
            <person name="Wilbrandt J."/>
            <person name="Misof B."/>
            <person name="Liedtke D."/>
            <person name="Thamm M."/>
            <person name="Scheiner R."/>
            <person name="Schmitt T."/>
            <person name="Niehuis O."/>
        </authorList>
    </citation>
    <scope>NUCLEOTIDE SEQUENCE</scope>
    <source>
        <strain evidence="2">GBR_01_08_01A</strain>
    </source>
</reference>
<name>A0AAD9RFJ3_9HYME</name>
<dbReference type="AlphaFoldDB" id="A0AAD9RFJ3"/>
<accession>A0AAD9RFJ3</accession>
<evidence type="ECO:0000313" key="2">
    <source>
        <dbReference type="EMBL" id="KAK2578363.1"/>
    </source>
</evidence>
<reference evidence="2" key="1">
    <citation type="submission" date="2021-08" db="EMBL/GenBank/DDBJ databases">
        <authorList>
            <person name="Misof B."/>
            <person name="Oliver O."/>
            <person name="Podsiadlowski L."/>
            <person name="Donath A."/>
            <person name="Peters R."/>
            <person name="Mayer C."/>
            <person name="Rust J."/>
            <person name="Gunkel S."/>
            <person name="Lesny P."/>
            <person name="Martin S."/>
            <person name="Oeyen J.P."/>
            <person name="Petersen M."/>
            <person name="Panagiotis P."/>
            <person name="Wilbrandt J."/>
            <person name="Tanja T."/>
        </authorList>
    </citation>
    <scope>NUCLEOTIDE SEQUENCE</scope>
    <source>
        <strain evidence="2">GBR_01_08_01A</strain>
        <tissue evidence="2">Thorax + abdomen</tissue>
    </source>
</reference>
<gene>
    <name evidence="2" type="ORF">KPH14_000930</name>
</gene>
<dbReference type="Proteomes" id="UP001258017">
    <property type="component" value="Unassembled WGS sequence"/>
</dbReference>
<feature type="compositionally biased region" description="Basic and acidic residues" evidence="1">
    <location>
        <begin position="49"/>
        <end position="62"/>
    </location>
</feature>